<evidence type="ECO:0000313" key="3">
    <source>
        <dbReference type="WBParaSite" id="PSU_v2.g18621.t1"/>
    </source>
</evidence>
<sequence length="158" mass="18319">MRMTRREIEDSNEYDDGIEVTKRNHQVSGSEEEESSSQPTRSYQNISSISIDSLTPKKQFKDDETIIKEVQRHSGAQDSGDTASRSSLRSYTPEATSETEIPVKVHILRLDSQMLLDVPFIREPINEWLQDHKIPPYIPHEKPVGDWHHLDQQGYFIR</sequence>
<dbReference type="Proteomes" id="UP000887577">
    <property type="component" value="Unplaced"/>
</dbReference>
<feature type="compositionally biased region" description="Basic and acidic residues" evidence="1">
    <location>
        <begin position="59"/>
        <end position="72"/>
    </location>
</feature>
<evidence type="ECO:0000313" key="2">
    <source>
        <dbReference type="Proteomes" id="UP000887577"/>
    </source>
</evidence>
<keyword evidence="2" id="KW-1185">Reference proteome</keyword>
<dbReference type="WBParaSite" id="PSU_v2.g18621.t1">
    <property type="protein sequence ID" value="PSU_v2.g18621.t1"/>
    <property type="gene ID" value="PSU_v2.g18621"/>
</dbReference>
<dbReference type="AlphaFoldDB" id="A0A914YED2"/>
<proteinExistence type="predicted"/>
<reference evidence="3" key="1">
    <citation type="submission" date="2022-11" db="UniProtKB">
        <authorList>
            <consortium name="WormBaseParasite"/>
        </authorList>
    </citation>
    <scope>IDENTIFICATION</scope>
</reference>
<protein>
    <submittedName>
        <fullName evidence="3">Uncharacterized protein</fullName>
    </submittedName>
</protein>
<accession>A0A914YED2</accession>
<organism evidence="2 3">
    <name type="scientific">Panagrolaimus superbus</name>
    <dbReference type="NCBI Taxonomy" id="310955"/>
    <lineage>
        <taxon>Eukaryota</taxon>
        <taxon>Metazoa</taxon>
        <taxon>Ecdysozoa</taxon>
        <taxon>Nematoda</taxon>
        <taxon>Chromadorea</taxon>
        <taxon>Rhabditida</taxon>
        <taxon>Tylenchina</taxon>
        <taxon>Panagrolaimomorpha</taxon>
        <taxon>Panagrolaimoidea</taxon>
        <taxon>Panagrolaimidae</taxon>
        <taxon>Panagrolaimus</taxon>
    </lineage>
</organism>
<evidence type="ECO:0000256" key="1">
    <source>
        <dbReference type="SAM" id="MobiDB-lite"/>
    </source>
</evidence>
<feature type="compositionally biased region" description="Polar residues" evidence="1">
    <location>
        <begin position="74"/>
        <end position="97"/>
    </location>
</feature>
<feature type="region of interest" description="Disordered" evidence="1">
    <location>
        <begin position="1"/>
        <end position="97"/>
    </location>
</feature>
<feature type="compositionally biased region" description="Polar residues" evidence="1">
    <location>
        <begin position="38"/>
        <end position="53"/>
    </location>
</feature>
<name>A0A914YED2_9BILA</name>